<dbReference type="SMART" id="SM00422">
    <property type="entry name" value="HTH_MERR"/>
    <property type="match status" value="1"/>
</dbReference>
<dbReference type="InterPro" id="IPR047057">
    <property type="entry name" value="MerR_fam"/>
</dbReference>
<dbReference type="InterPro" id="IPR009061">
    <property type="entry name" value="DNA-bd_dom_put_sf"/>
</dbReference>
<accession>A0A917BSH1</accession>
<name>A0A917BSH1_9ACTN</name>
<protein>
    <submittedName>
        <fullName evidence="3">Transcriptional regulator</fullName>
    </submittedName>
</protein>
<evidence type="ECO:0000313" key="4">
    <source>
        <dbReference type="Proteomes" id="UP000649179"/>
    </source>
</evidence>
<evidence type="ECO:0000259" key="2">
    <source>
        <dbReference type="PROSITE" id="PS50937"/>
    </source>
</evidence>
<dbReference type="RefSeq" id="WP_188780619.1">
    <property type="nucleotide sequence ID" value="NZ_BMKQ01000001.1"/>
</dbReference>
<dbReference type="Pfam" id="PF13411">
    <property type="entry name" value="MerR_1"/>
    <property type="match status" value="1"/>
</dbReference>
<keyword evidence="1" id="KW-0238">DNA-binding</keyword>
<dbReference type="Gene3D" id="1.10.1660.10">
    <property type="match status" value="1"/>
</dbReference>
<sequence>MPSSQTAATDDSETSGLLTVDELAVATGTTVRNTRYYAGLGLLPPPQRRGRMAYYTGVHKARLELIRALQEHGFTLAAIERYFSRLPEDASAEALAAQRVMLTSWKPSPTEVLTRSQLERRVGDTLSDDEVELMVRLQTLRVLEPGRYEVLTDVEAPYRLIRLGLPVDSLLEANTAIARHMEGLADELTEVLRSKVVAPFRQREHTEEDTARFEEMMTELRELTMTAVVSGYQRAADEVIRRSLTR</sequence>
<evidence type="ECO:0000256" key="1">
    <source>
        <dbReference type="ARBA" id="ARBA00023125"/>
    </source>
</evidence>
<evidence type="ECO:0000313" key="3">
    <source>
        <dbReference type="EMBL" id="GGF55164.1"/>
    </source>
</evidence>
<dbReference type="InterPro" id="IPR000551">
    <property type="entry name" value="MerR-type_HTH_dom"/>
</dbReference>
<dbReference type="SUPFAM" id="SSF46955">
    <property type="entry name" value="Putative DNA-binding domain"/>
    <property type="match status" value="1"/>
</dbReference>
<dbReference type="Proteomes" id="UP000649179">
    <property type="component" value="Unassembled WGS sequence"/>
</dbReference>
<gene>
    <name evidence="3" type="ORF">GCM10011519_31320</name>
</gene>
<dbReference type="EMBL" id="BMKQ01000001">
    <property type="protein sequence ID" value="GGF55164.1"/>
    <property type="molecule type" value="Genomic_DNA"/>
</dbReference>
<feature type="domain" description="HTH merR-type" evidence="2">
    <location>
        <begin position="17"/>
        <end position="85"/>
    </location>
</feature>
<organism evidence="3 4">
    <name type="scientific">Marmoricola endophyticus</name>
    <dbReference type="NCBI Taxonomy" id="2040280"/>
    <lineage>
        <taxon>Bacteria</taxon>
        <taxon>Bacillati</taxon>
        <taxon>Actinomycetota</taxon>
        <taxon>Actinomycetes</taxon>
        <taxon>Propionibacteriales</taxon>
        <taxon>Nocardioidaceae</taxon>
        <taxon>Marmoricola</taxon>
    </lineage>
</organism>
<comment type="caution">
    <text evidence="3">The sequence shown here is derived from an EMBL/GenBank/DDBJ whole genome shotgun (WGS) entry which is preliminary data.</text>
</comment>
<keyword evidence="4" id="KW-1185">Reference proteome</keyword>
<proteinExistence type="predicted"/>
<reference evidence="3" key="2">
    <citation type="submission" date="2020-09" db="EMBL/GenBank/DDBJ databases">
        <authorList>
            <person name="Sun Q."/>
            <person name="Zhou Y."/>
        </authorList>
    </citation>
    <scope>NUCLEOTIDE SEQUENCE</scope>
    <source>
        <strain evidence="3">CGMCC 1.16067</strain>
    </source>
</reference>
<dbReference type="PANTHER" id="PTHR30204:SF93">
    <property type="entry name" value="HTH MERR-TYPE DOMAIN-CONTAINING PROTEIN"/>
    <property type="match status" value="1"/>
</dbReference>
<dbReference type="GO" id="GO:0003700">
    <property type="term" value="F:DNA-binding transcription factor activity"/>
    <property type="evidence" value="ECO:0007669"/>
    <property type="project" value="InterPro"/>
</dbReference>
<dbReference type="GO" id="GO:0003677">
    <property type="term" value="F:DNA binding"/>
    <property type="evidence" value="ECO:0007669"/>
    <property type="project" value="UniProtKB-KW"/>
</dbReference>
<dbReference type="PANTHER" id="PTHR30204">
    <property type="entry name" value="REDOX-CYCLING DRUG-SENSING TRANSCRIPTIONAL ACTIVATOR SOXR"/>
    <property type="match status" value="1"/>
</dbReference>
<dbReference type="AlphaFoldDB" id="A0A917BSH1"/>
<reference evidence="3" key="1">
    <citation type="journal article" date="2014" name="Int. J. Syst. Evol. Microbiol.">
        <title>Complete genome sequence of Corynebacterium casei LMG S-19264T (=DSM 44701T), isolated from a smear-ripened cheese.</title>
        <authorList>
            <consortium name="US DOE Joint Genome Institute (JGI-PGF)"/>
            <person name="Walter F."/>
            <person name="Albersmeier A."/>
            <person name="Kalinowski J."/>
            <person name="Ruckert C."/>
        </authorList>
    </citation>
    <scope>NUCLEOTIDE SEQUENCE</scope>
    <source>
        <strain evidence="3">CGMCC 1.16067</strain>
    </source>
</reference>
<dbReference type="PROSITE" id="PS50937">
    <property type="entry name" value="HTH_MERR_2"/>
    <property type="match status" value="1"/>
</dbReference>